<keyword evidence="9" id="KW-1185">Reference proteome</keyword>
<dbReference type="GO" id="GO:0071004">
    <property type="term" value="C:U2-type prespliceosome"/>
    <property type="evidence" value="ECO:0007669"/>
    <property type="project" value="TreeGrafter"/>
</dbReference>
<dbReference type="Pfam" id="PF00076">
    <property type="entry name" value="RRM_1"/>
    <property type="match status" value="1"/>
</dbReference>
<feature type="compositionally biased region" description="Gly residues" evidence="6">
    <location>
        <begin position="361"/>
        <end position="371"/>
    </location>
</feature>
<comment type="subcellular location">
    <subcellularLocation>
        <location evidence="1">Nucleus</location>
    </subcellularLocation>
</comment>
<dbReference type="SUPFAM" id="SSF54928">
    <property type="entry name" value="RNA-binding domain, RBD"/>
    <property type="match status" value="1"/>
</dbReference>
<proteinExistence type="predicted"/>
<evidence type="ECO:0000256" key="1">
    <source>
        <dbReference type="ARBA" id="ARBA00004123"/>
    </source>
</evidence>
<keyword evidence="2 5" id="KW-0694">RNA-binding</keyword>
<keyword evidence="4" id="KW-0687">Ribonucleoprotein</keyword>
<feature type="domain" description="RRM" evidence="7">
    <location>
        <begin position="102"/>
        <end position="191"/>
    </location>
</feature>
<evidence type="ECO:0000256" key="4">
    <source>
        <dbReference type="ARBA" id="ARBA00023274"/>
    </source>
</evidence>
<feature type="compositionally biased region" description="Gly residues" evidence="6">
    <location>
        <begin position="218"/>
        <end position="250"/>
    </location>
</feature>
<reference evidence="8" key="1">
    <citation type="submission" date="2023-07" db="EMBL/GenBank/DDBJ databases">
        <title>Black Yeasts Isolated from many extreme environments.</title>
        <authorList>
            <person name="Coleine C."/>
            <person name="Stajich J.E."/>
            <person name="Selbmann L."/>
        </authorList>
    </citation>
    <scope>NUCLEOTIDE SEQUENCE</scope>
    <source>
        <strain evidence="8">CCFEE 5485</strain>
    </source>
</reference>
<dbReference type="GO" id="GO:0030619">
    <property type="term" value="F:U1 snRNA binding"/>
    <property type="evidence" value="ECO:0007669"/>
    <property type="project" value="TreeGrafter"/>
</dbReference>
<dbReference type="PROSITE" id="PS50102">
    <property type="entry name" value="RRM"/>
    <property type="match status" value="1"/>
</dbReference>
<feature type="compositionally biased region" description="Gly residues" evidence="6">
    <location>
        <begin position="312"/>
        <end position="332"/>
    </location>
</feature>
<gene>
    <name evidence="8" type="ORF">LTR78_010781</name>
</gene>
<evidence type="ECO:0000256" key="5">
    <source>
        <dbReference type="PROSITE-ProRule" id="PRU00176"/>
    </source>
</evidence>
<dbReference type="EMBL" id="JAUTXT010000089">
    <property type="protein sequence ID" value="KAK3669358.1"/>
    <property type="molecule type" value="Genomic_DNA"/>
</dbReference>
<comment type="caution">
    <text evidence="8">The sequence shown here is derived from an EMBL/GenBank/DDBJ whole genome shotgun (WGS) entry which is preliminary data.</text>
</comment>
<protein>
    <recommendedName>
        <fullName evidence="7">RRM domain-containing protein</fullName>
    </recommendedName>
</protein>
<dbReference type="PANTHER" id="PTHR13952:SF5">
    <property type="entry name" value="U1 SMALL NUCLEAR RIBONUCLEOPROTEIN 70 KDA"/>
    <property type="match status" value="1"/>
</dbReference>
<dbReference type="Gene3D" id="3.30.70.330">
    <property type="match status" value="1"/>
</dbReference>
<feature type="region of interest" description="Disordered" evidence="6">
    <location>
        <begin position="292"/>
        <end position="384"/>
    </location>
</feature>
<dbReference type="GO" id="GO:0000398">
    <property type="term" value="P:mRNA splicing, via spliceosome"/>
    <property type="evidence" value="ECO:0007669"/>
    <property type="project" value="TreeGrafter"/>
</dbReference>
<evidence type="ECO:0000256" key="3">
    <source>
        <dbReference type="ARBA" id="ARBA00023242"/>
    </source>
</evidence>
<evidence type="ECO:0000313" key="8">
    <source>
        <dbReference type="EMBL" id="KAK3669358.1"/>
    </source>
</evidence>
<sequence>MTDKLPPNLLALFQPRPPVKYLIPADHAPEDRRTARITGIAAFLPQLNEDFGDYKPTESWLEAKDRKQVEKIARQKHITSKEGVKAIYDTEKDGQIRGDPYKTLFVGRLSYDTDIKDLEKEFGRYGPIDRVRVVVNTRDPVKGSGKKNTKGRSRGYAFIIFENEKDMKAAYKANETPIIRGRKVLIDAERGRTVQDWRPRRLGGGLGGRHYTRAPVRGPGGFGGPPSGPGGFRGGGFRGDFRGGFGGRGGGFRDRDGGRNGFGGGDGYGGGRGGGFGGGGFRGGRGGFGGGRGGIGYGGSEGPDGAPAGPRSRGGFGDGGGYGGGRGGGGGRFNDRDSRNANLEPLPPRGGGGGYRDRDGASGGGSGGGYAGQKRPYDGGGYMLSQQQISTKAYRPWNRIDGAVNGESDYLLRVSTGSHYDTSTTRAAID</sequence>
<dbReference type="SMART" id="SM00360">
    <property type="entry name" value="RRM"/>
    <property type="match status" value="1"/>
</dbReference>
<dbReference type="GO" id="GO:0005685">
    <property type="term" value="C:U1 snRNP"/>
    <property type="evidence" value="ECO:0007669"/>
    <property type="project" value="TreeGrafter"/>
</dbReference>
<feature type="region of interest" description="Disordered" evidence="6">
    <location>
        <begin position="198"/>
        <end position="265"/>
    </location>
</feature>
<dbReference type="AlphaFoldDB" id="A0AAE0TLZ7"/>
<dbReference type="GO" id="GO:0003729">
    <property type="term" value="F:mRNA binding"/>
    <property type="evidence" value="ECO:0007669"/>
    <property type="project" value="TreeGrafter"/>
</dbReference>
<evidence type="ECO:0000259" key="7">
    <source>
        <dbReference type="PROSITE" id="PS50102"/>
    </source>
</evidence>
<dbReference type="GO" id="GO:0071011">
    <property type="term" value="C:precatalytic spliceosome"/>
    <property type="evidence" value="ECO:0007669"/>
    <property type="project" value="TreeGrafter"/>
</dbReference>
<evidence type="ECO:0000256" key="6">
    <source>
        <dbReference type="SAM" id="MobiDB-lite"/>
    </source>
</evidence>
<dbReference type="FunFam" id="3.30.70.330:FF:000132">
    <property type="entry name" value="Small nuclear ribonucleoprotein U11/U12 subunit 35"/>
    <property type="match status" value="1"/>
</dbReference>
<name>A0AAE0TLZ7_9PEZI</name>
<dbReference type="Pfam" id="PF12220">
    <property type="entry name" value="U1snRNP70_N"/>
    <property type="match status" value="1"/>
</dbReference>
<organism evidence="8 9">
    <name type="scientific">Recurvomyces mirabilis</name>
    <dbReference type="NCBI Taxonomy" id="574656"/>
    <lineage>
        <taxon>Eukaryota</taxon>
        <taxon>Fungi</taxon>
        <taxon>Dikarya</taxon>
        <taxon>Ascomycota</taxon>
        <taxon>Pezizomycotina</taxon>
        <taxon>Dothideomycetes</taxon>
        <taxon>Dothideomycetidae</taxon>
        <taxon>Mycosphaerellales</taxon>
        <taxon>Teratosphaeriaceae</taxon>
        <taxon>Recurvomyces</taxon>
    </lineage>
</organism>
<dbReference type="Proteomes" id="UP001274830">
    <property type="component" value="Unassembled WGS sequence"/>
</dbReference>
<dbReference type="InterPro" id="IPR035979">
    <property type="entry name" value="RBD_domain_sf"/>
</dbReference>
<dbReference type="PANTHER" id="PTHR13952">
    <property type="entry name" value="U1 SMALL NUCLEAR RIBONUCLEOPROTEIN 70 KD"/>
    <property type="match status" value="1"/>
</dbReference>
<evidence type="ECO:0000313" key="9">
    <source>
        <dbReference type="Proteomes" id="UP001274830"/>
    </source>
</evidence>
<evidence type="ECO:0000256" key="2">
    <source>
        <dbReference type="ARBA" id="ARBA00022884"/>
    </source>
</evidence>
<dbReference type="InterPro" id="IPR000504">
    <property type="entry name" value="RRM_dom"/>
</dbReference>
<feature type="compositionally biased region" description="Gly residues" evidence="6">
    <location>
        <begin position="292"/>
        <end position="302"/>
    </location>
</feature>
<accession>A0AAE0TLZ7</accession>
<dbReference type="InterPro" id="IPR012677">
    <property type="entry name" value="Nucleotide-bd_a/b_plait_sf"/>
</dbReference>
<dbReference type="InterPro" id="IPR022023">
    <property type="entry name" value="U1snRNP70_N"/>
</dbReference>
<keyword evidence="3" id="KW-0539">Nucleus</keyword>
<dbReference type="InterPro" id="IPR051183">
    <property type="entry name" value="U1_U11-U12_snRNP_70-35kDa"/>
</dbReference>